<comment type="catalytic activity">
    <reaction evidence="6">
        <text>adenylyl-molybdopterin + molybdate = Mo-molybdopterin + AMP + H(+)</text>
        <dbReference type="Rhea" id="RHEA:35047"/>
        <dbReference type="ChEBI" id="CHEBI:15378"/>
        <dbReference type="ChEBI" id="CHEBI:36264"/>
        <dbReference type="ChEBI" id="CHEBI:62727"/>
        <dbReference type="ChEBI" id="CHEBI:71302"/>
        <dbReference type="ChEBI" id="CHEBI:456215"/>
        <dbReference type="EC" id="2.10.1.1"/>
    </reaction>
</comment>
<keyword evidence="7" id="KW-0479">Metal-binding</keyword>
<protein>
    <recommendedName>
        <fullName evidence="7">Molybdopterin molybdenumtransferase</fullName>
        <ecNumber evidence="7">2.10.1.1</ecNumber>
    </recommendedName>
</protein>
<dbReference type="Gene3D" id="2.40.340.10">
    <property type="entry name" value="MoeA, C-terminal, domain IV"/>
    <property type="match status" value="1"/>
</dbReference>
<dbReference type="SUPFAM" id="SSF53218">
    <property type="entry name" value="Molybdenum cofactor biosynthesis proteins"/>
    <property type="match status" value="1"/>
</dbReference>
<dbReference type="SUPFAM" id="SSF63882">
    <property type="entry name" value="MoeA N-terminal region -like"/>
    <property type="match status" value="2"/>
</dbReference>
<dbReference type="SMART" id="SM00852">
    <property type="entry name" value="MoCF_biosynth"/>
    <property type="match status" value="1"/>
</dbReference>
<evidence type="ECO:0000256" key="7">
    <source>
        <dbReference type="RuleBase" id="RU365090"/>
    </source>
</evidence>
<dbReference type="CDD" id="cd00887">
    <property type="entry name" value="MoeA"/>
    <property type="match status" value="1"/>
</dbReference>
<dbReference type="NCBIfam" id="NF045515">
    <property type="entry name" value="Glp_gephyrin"/>
    <property type="match status" value="1"/>
</dbReference>
<evidence type="ECO:0000256" key="6">
    <source>
        <dbReference type="ARBA" id="ARBA00047317"/>
    </source>
</evidence>
<dbReference type="Gene3D" id="3.40.980.10">
    <property type="entry name" value="MoaB/Mog-like domain"/>
    <property type="match status" value="1"/>
</dbReference>
<dbReference type="PANTHER" id="PTHR10192">
    <property type="entry name" value="MOLYBDOPTERIN BIOSYNTHESIS PROTEIN"/>
    <property type="match status" value="1"/>
</dbReference>
<dbReference type="InterPro" id="IPR036425">
    <property type="entry name" value="MoaB/Mog-like_dom_sf"/>
</dbReference>
<dbReference type="EMBL" id="BAAANL010000001">
    <property type="protein sequence ID" value="GAA1852096.1"/>
    <property type="molecule type" value="Genomic_DNA"/>
</dbReference>
<keyword evidence="11" id="KW-1185">Reference proteome</keyword>
<dbReference type="InterPro" id="IPR001453">
    <property type="entry name" value="MoaB/Mog_dom"/>
</dbReference>
<feature type="compositionally biased region" description="Basic and acidic residues" evidence="8">
    <location>
        <begin position="199"/>
        <end position="211"/>
    </location>
</feature>
<proteinExistence type="inferred from homology"/>
<keyword evidence="7" id="KW-0460">Magnesium</keyword>
<organism evidence="10 11">
    <name type="scientific">Myceligenerans crystallogenes</name>
    <dbReference type="NCBI Taxonomy" id="316335"/>
    <lineage>
        <taxon>Bacteria</taxon>
        <taxon>Bacillati</taxon>
        <taxon>Actinomycetota</taxon>
        <taxon>Actinomycetes</taxon>
        <taxon>Micrococcales</taxon>
        <taxon>Promicromonosporaceae</taxon>
        <taxon>Myceligenerans</taxon>
    </lineage>
</organism>
<dbReference type="Gene3D" id="2.170.190.11">
    <property type="entry name" value="Molybdopterin biosynthesis moea protein, domain 3"/>
    <property type="match status" value="1"/>
</dbReference>
<evidence type="ECO:0000313" key="10">
    <source>
        <dbReference type="EMBL" id="GAA1852096.1"/>
    </source>
</evidence>
<dbReference type="Pfam" id="PF03453">
    <property type="entry name" value="MoeA_N"/>
    <property type="match status" value="1"/>
</dbReference>
<comment type="caution">
    <text evidence="10">The sequence shown here is derived from an EMBL/GenBank/DDBJ whole genome shotgun (WGS) entry which is preliminary data.</text>
</comment>
<evidence type="ECO:0000256" key="1">
    <source>
        <dbReference type="ARBA" id="ARBA00002901"/>
    </source>
</evidence>
<dbReference type="InterPro" id="IPR036135">
    <property type="entry name" value="MoeA_linker/N_sf"/>
</dbReference>
<dbReference type="NCBIfam" id="TIGR00177">
    <property type="entry name" value="molyb_syn"/>
    <property type="match status" value="1"/>
</dbReference>
<evidence type="ECO:0000256" key="2">
    <source>
        <dbReference type="ARBA" id="ARBA00005046"/>
    </source>
</evidence>
<evidence type="ECO:0000313" key="11">
    <source>
        <dbReference type="Proteomes" id="UP001501094"/>
    </source>
</evidence>
<feature type="domain" description="MoaB/Mog" evidence="9">
    <location>
        <begin position="302"/>
        <end position="436"/>
    </location>
</feature>
<dbReference type="PANTHER" id="PTHR10192:SF5">
    <property type="entry name" value="GEPHYRIN"/>
    <property type="match status" value="1"/>
</dbReference>
<evidence type="ECO:0000256" key="8">
    <source>
        <dbReference type="SAM" id="MobiDB-lite"/>
    </source>
</evidence>
<dbReference type="InterPro" id="IPR005110">
    <property type="entry name" value="MoeA_linker/N"/>
</dbReference>
<dbReference type="Pfam" id="PF00994">
    <property type="entry name" value="MoCF_biosynth"/>
    <property type="match status" value="1"/>
</dbReference>
<evidence type="ECO:0000256" key="5">
    <source>
        <dbReference type="ARBA" id="ARBA00023150"/>
    </source>
</evidence>
<evidence type="ECO:0000256" key="4">
    <source>
        <dbReference type="ARBA" id="ARBA00022505"/>
    </source>
</evidence>
<keyword evidence="7" id="KW-0808">Transferase</keyword>
<comment type="cofactor">
    <cofactor evidence="7">
        <name>Mg(2+)</name>
        <dbReference type="ChEBI" id="CHEBI:18420"/>
    </cofactor>
</comment>
<evidence type="ECO:0000256" key="3">
    <source>
        <dbReference type="ARBA" id="ARBA00010763"/>
    </source>
</evidence>
<name>A0ABP4ZDG0_9MICO</name>
<dbReference type="InterPro" id="IPR036688">
    <property type="entry name" value="MoeA_C_domain_IV_sf"/>
</dbReference>
<feature type="region of interest" description="Disordered" evidence="8">
    <location>
        <begin position="475"/>
        <end position="503"/>
    </location>
</feature>
<reference evidence="11" key="1">
    <citation type="journal article" date="2019" name="Int. J. Syst. Evol. Microbiol.">
        <title>The Global Catalogue of Microorganisms (GCM) 10K type strain sequencing project: providing services to taxonomists for standard genome sequencing and annotation.</title>
        <authorList>
            <consortium name="The Broad Institute Genomics Platform"/>
            <consortium name="The Broad Institute Genome Sequencing Center for Infectious Disease"/>
            <person name="Wu L."/>
            <person name="Ma J."/>
        </authorList>
    </citation>
    <scope>NUCLEOTIDE SEQUENCE [LARGE SCALE GENOMIC DNA]</scope>
    <source>
        <strain evidence="11">JCM 14326</strain>
    </source>
</reference>
<dbReference type="InterPro" id="IPR038987">
    <property type="entry name" value="MoeA-like"/>
</dbReference>
<keyword evidence="5 7" id="KW-0501">Molybdenum cofactor biosynthesis</keyword>
<comment type="function">
    <text evidence="1 7">Catalyzes the insertion of molybdate into adenylated molybdopterin with the concomitant release of AMP.</text>
</comment>
<accession>A0ABP4ZDG0</accession>
<dbReference type="EC" id="2.10.1.1" evidence="7"/>
<dbReference type="SUPFAM" id="SSF63867">
    <property type="entry name" value="MoeA C-terminal domain-like"/>
    <property type="match status" value="1"/>
</dbReference>
<evidence type="ECO:0000259" key="9">
    <source>
        <dbReference type="SMART" id="SM00852"/>
    </source>
</evidence>
<comment type="similarity">
    <text evidence="3 7">Belongs to the MoeA family.</text>
</comment>
<dbReference type="InterPro" id="IPR005111">
    <property type="entry name" value="MoeA_C_domain_IV"/>
</dbReference>
<feature type="region of interest" description="Disordered" evidence="8">
    <location>
        <begin position="175"/>
        <end position="233"/>
    </location>
</feature>
<keyword evidence="4 7" id="KW-0500">Molybdenum</keyword>
<comment type="pathway">
    <text evidence="2 7">Cofactor biosynthesis; molybdopterin biosynthesis.</text>
</comment>
<dbReference type="Pfam" id="PF03454">
    <property type="entry name" value="MoeA_C"/>
    <property type="match status" value="1"/>
</dbReference>
<gene>
    <name evidence="10" type="ORF">GCM10009751_05850</name>
</gene>
<sequence length="550" mass="54192">MGSRVSVEEHRDDVARLLAGISGEVSGTTTVGAEVSGTTTVGAESSGATAGGAEVSGTATVGAEGSGTTTVGAQLVPVGDALGRVLAGDVLAPEPLPRFRNSQMDGFAVRAADIAGATVGAPVILPVAGEIAAGSAAAPLAPGTAVRIMTGAPVPAEADAVVPVEDTDVGTFNHDHAAARGSASGRETNPPADPASRLEAPHDPDAGERKAGGSGTAPVGSGSARIGSGSVPVGSGSAWVGFGSVRIIRSRAAGEFVREVGSDVGAGDLVLSAGTVLAPHHLAAVAACGVAELPVRRRLRVAVVSTGTELVAPGEPAGPGQIWDANAVALAAAVRAAGAEVAGTYRITDDPEAARRALRTAAASSDLVITSGGVSQGAHEVVKDVLSGAVFRSVAMQPGGPQGFGRLDGTPVVTFPGNPVSAQVSFVVFLRDPLRRAAGLPTVGELRAVVGHAGESGGSIASPLGRRQYLRGRLRPAGGMRGTVGPKSGSRFPEGPTARTSDRPLLQVDVVGGAGSHLVASMGAADVLVEVPADRSALDPGDEVTLLPLG</sequence>
<dbReference type="Proteomes" id="UP001501094">
    <property type="component" value="Unassembled WGS sequence"/>
</dbReference>